<evidence type="ECO:0000313" key="2">
    <source>
        <dbReference type="EMBL" id="GFS30340.1"/>
    </source>
</evidence>
<reference evidence="2" key="1">
    <citation type="submission" date="2020-08" db="EMBL/GenBank/DDBJ databases">
        <title>Multicomponent nature underlies the extraordinary mechanical properties of spider dragline silk.</title>
        <authorList>
            <person name="Kono N."/>
            <person name="Nakamura H."/>
            <person name="Mori M."/>
            <person name="Yoshida Y."/>
            <person name="Ohtoshi R."/>
            <person name="Malay A.D."/>
            <person name="Moran D.A.P."/>
            <person name="Tomita M."/>
            <person name="Numata K."/>
            <person name="Arakawa K."/>
        </authorList>
    </citation>
    <scope>NUCLEOTIDE SEQUENCE</scope>
</reference>
<organism evidence="2 3">
    <name type="scientific">Trichonephila inaurata madagascariensis</name>
    <dbReference type="NCBI Taxonomy" id="2747483"/>
    <lineage>
        <taxon>Eukaryota</taxon>
        <taxon>Metazoa</taxon>
        <taxon>Ecdysozoa</taxon>
        <taxon>Arthropoda</taxon>
        <taxon>Chelicerata</taxon>
        <taxon>Arachnida</taxon>
        <taxon>Araneae</taxon>
        <taxon>Araneomorphae</taxon>
        <taxon>Entelegynae</taxon>
        <taxon>Araneoidea</taxon>
        <taxon>Nephilidae</taxon>
        <taxon>Trichonephila</taxon>
        <taxon>Trichonephila inaurata</taxon>
    </lineage>
</organism>
<sequence length="67" mass="8308">MTITRLNIIQLYRDILKYSKTLKFTDKDYFLHQVKKEFKENKHLTNTEEISYHFNRGKNFLKNKRLL</sequence>
<dbReference type="AlphaFoldDB" id="A0A8X6JH95"/>
<proteinExistence type="predicted"/>
<accession>A0A8X6JH95</accession>
<name>A0A8X6JH95_9ARAC</name>
<dbReference type="EMBL" id="BMAV01024128">
    <property type="protein sequence ID" value="GFS30340.1"/>
    <property type="molecule type" value="Genomic_DNA"/>
</dbReference>
<evidence type="ECO:0000259" key="1">
    <source>
        <dbReference type="Pfam" id="PF05347"/>
    </source>
</evidence>
<dbReference type="Proteomes" id="UP000886998">
    <property type="component" value="Unassembled WGS sequence"/>
</dbReference>
<protein>
    <recommendedName>
        <fullName evidence="1">Complex 1 LYR protein domain-containing protein</fullName>
    </recommendedName>
</protein>
<dbReference type="OrthoDB" id="277888at2759"/>
<dbReference type="InterPro" id="IPR008011">
    <property type="entry name" value="Complex1_LYR_dom"/>
</dbReference>
<comment type="caution">
    <text evidence="2">The sequence shown here is derived from an EMBL/GenBank/DDBJ whole genome shotgun (WGS) entry which is preliminary data.</text>
</comment>
<gene>
    <name evidence="2" type="primary">AVEN_61016_1</name>
    <name evidence="2" type="ORF">TNIN_340671</name>
</gene>
<feature type="domain" description="Complex 1 LYR protein" evidence="1">
    <location>
        <begin position="8"/>
        <end position="62"/>
    </location>
</feature>
<evidence type="ECO:0000313" key="3">
    <source>
        <dbReference type="Proteomes" id="UP000886998"/>
    </source>
</evidence>
<dbReference type="Pfam" id="PF05347">
    <property type="entry name" value="Complex1_LYR"/>
    <property type="match status" value="1"/>
</dbReference>
<keyword evidence="3" id="KW-1185">Reference proteome</keyword>